<accession>A0A0G3IC04</accession>
<protein>
    <submittedName>
        <fullName evidence="1">Uncharacterized protein</fullName>
    </submittedName>
</protein>
<evidence type="ECO:0000313" key="2">
    <source>
        <dbReference type="Proteomes" id="UP000035050"/>
    </source>
</evidence>
<sequence length="96" mass="10185">MLVLVLVLVLVFVLAFVLALAGPWPGTAGLPERGLRPRCDRLGLTVERPVSAGLAKDRSRAALTHACGTDMSARGPCDRLDAIRKRRSTAHSLAVG</sequence>
<organism evidence="1 2">
    <name type="scientific">Pandoraea oxalativorans</name>
    <dbReference type="NCBI Taxonomy" id="573737"/>
    <lineage>
        <taxon>Bacteria</taxon>
        <taxon>Pseudomonadati</taxon>
        <taxon>Pseudomonadota</taxon>
        <taxon>Betaproteobacteria</taxon>
        <taxon>Burkholderiales</taxon>
        <taxon>Burkholderiaceae</taxon>
        <taxon>Pandoraea</taxon>
    </lineage>
</organism>
<dbReference type="AlphaFoldDB" id="A0A0G3IC04"/>
<name>A0A0G3IC04_9BURK</name>
<dbReference type="KEGG" id="pox:MB84_28755"/>
<keyword evidence="2" id="KW-1185">Reference proteome</keyword>
<gene>
    <name evidence="1" type="ORF">MB84_28755</name>
</gene>
<dbReference type="PATRIC" id="fig|573737.6.peg.5696"/>
<geneLocation type="plasmid" evidence="1 2">
    <name>pPO70-1</name>
</geneLocation>
<dbReference type="EMBL" id="CP011518">
    <property type="protein sequence ID" value="AKK24787.1"/>
    <property type="molecule type" value="Genomic_DNA"/>
</dbReference>
<proteinExistence type="predicted"/>
<keyword evidence="1" id="KW-0614">Plasmid</keyword>
<evidence type="ECO:0000313" key="1">
    <source>
        <dbReference type="EMBL" id="AKK24787.1"/>
    </source>
</evidence>
<dbReference type="Proteomes" id="UP000035050">
    <property type="component" value="Plasmid pPO70-1"/>
</dbReference>
<reference evidence="1" key="1">
    <citation type="submission" date="2016-06" db="EMBL/GenBank/DDBJ databases">
        <title>Pandoraea oxalativorans DSM 23570 Genome Sequencing.</title>
        <authorList>
            <person name="Ee R."/>
            <person name="Lim Y.-L."/>
            <person name="Yong D."/>
            <person name="Yin W.-F."/>
            <person name="Chan K.-G."/>
        </authorList>
    </citation>
    <scope>NUCLEOTIDE SEQUENCE</scope>
    <source>
        <strain evidence="1">DSM 23570</strain>
        <plasmid evidence="1">pPO70-1</plasmid>
    </source>
</reference>